<dbReference type="InterPro" id="IPR019775">
    <property type="entry name" value="WD40_repeat_CS"/>
</dbReference>
<gene>
    <name evidence="4" type="ORF">EDEG_02887</name>
</gene>
<dbReference type="AlphaFoldDB" id="J8ZSR3"/>
<reference evidence="5" key="2">
    <citation type="submission" date="2015-07" db="EMBL/GenBank/DDBJ databases">
        <title>Contrasting host-pathogen interactions and genome evolution in two generalist and specialist microsporidian pathogens of mosquitoes.</title>
        <authorList>
            <consortium name="The Broad Institute Genomics Platform"/>
            <consortium name="The Broad Institute Genome Sequencing Center for Infectious Disease"/>
            <person name="Cuomo C.A."/>
            <person name="Sanscrainte N.D."/>
            <person name="Goldberg J.M."/>
            <person name="Heiman D."/>
            <person name="Young S."/>
            <person name="Zeng Q."/>
            <person name="Becnel J.J."/>
            <person name="Birren B.W."/>
        </authorList>
    </citation>
    <scope>NUCLEOTIDE SEQUENCE [LARGE SCALE GENOMIC DNA]</scope>
    <source>
        <strain evidence="5">USNM 41457</strain>
    </source>
</reference>
<evidence type="ECO:0000313" key="4">
    <source>
        <dbReference type="EMBL" id="EJW02703.1"/>
    </source>
</evidence>
<dbReference type="InterPro" id="IPR036322">
    <property type="entry name" value="WD40_repeat_dom_sf"/>
</dbReference>
<dbReference type="STRING" id="1003232.J8ZSR3"/>
<evidence type="ECO:0000256" key="3">
    <source>
        <dbReference type="PROSITE-ProRule" id="PRU00221"/>
    </source>
</evidence>
<dbReference type="PROSITE" id="PS00678">
    <property type="entry name" value="WD_REPEATS_1"/>
    <property type="match status" value="2"/>
</dbReference>
<dbReference type="VEuPathDB" id="MicrosporidiaDB:EDEG_02887"/>
<evidence type="ECO:0000313" key="5">
    <source>
        <dbReference type="Proteomes" id="UP000003163"/>
    </source>
</evidence>
<dbReference type="Proteomes" id="UP000003163">
    <property type="component" value="Unassembled WGS sequence"/>
</dbReference>
<dbReference type="HOGENOM" id="CLU_389328_0_0_1"/>
<feature type="repeat" description="WD" evidence="3">
    <location>
        <begin position="532"/>
        <end position="565"/>
    </location>
</feature>
<dbReference type="InterPro" id="IPR001680">
    <property type="entry name" value="WD40_rpt"/>
</dbReference>
<dbReference type="InParanoid" id="J8ZSR3"/>
<feature type="repeat" description="WD" evidence="3">
    <location>
        <begin position="572"/>
        <end position="606"/>
    </location>
</feature>
<keyword evidence="1 3" id="KW-0853">WD repeat</keyword>
<sequence length="709" mass="82878">MKNSELELFVNILRNVISKSQTKIRKKKCSKKSEFVEILLEKEKNAIVSSQFLSIEGNNEFVNNSDVSECRNMRSNESEMGCVKNIEYNCSEADKDKKIKFKSDNSDIHQDKNIKSEVQEDLIDRDEETELNDRKVDKIIYLNDQKQDISNINIDKNDRKNIFLENNCDNNNEIEKNQHVLKYRDYTVQNKTKNQRDTNKSSNTYINSNDNEILLKNDLKNLSTPENKNIASKEEDITTDKESISQLLTTLINRKSCEKALKKILKRSKIHSLKDFIRYTKKNEYLQDDRKIFFEIYLLYHNIFNNFNRHINSFLFPDMQQNMNVFFKNGGDVCTEFPNLPDLIYKIVLSTAETVDECNILEHRSVVYQIIQQIIDGKTDFNSINEHILWVLVNKDIETCYFSFINDKTVGKKYSEYLGEEEIEKQTLINRKLFDKVTCSICKILKTINTNVLENNLYCIYKDKKNRQTVDHNYLKILSMQSQYTIVENILNKKDKKKKFRLNKYDFLYKSHKNNFSPYNYTIIKYFFNAEIFPHLNAITCILSVNNMLITASDDHVIKIWDIDSLFLKASLIRHCSFVNDICVSIDSSLLASVDGDGFLCIWDLQKFILLYEVSFEGTVELVEFIDNINACGDGSGSNIANNVCSFDVTYKRSNETTNTSNLNNNSNCKTNDLNVKNGMNSYADNDFVDLFENVYNMRSDLLERHAKR</sequence>
<keyword evidence="5" id="KW-1185">Reference proteome</keyword>
<proteinExistence type="predicted"/>
<dbReference type="SMART" id="SM00320">
    <property type="entry name" value="WD40"/>
    <property type="match status" value="2"/>
</dbReference>
<dbReference type="Gene3D" id="2.130.10.10">
    <property type="entry name" value="YVTN repeat-like/Quinoprotein amine dehydrogenase"/>
    <property type="match status" value="1"/>
</dbReference>
<comment type="caution">
    <text evidence="4">The sequence shown here is derived from an EMBL/GenBank/DDBJ whole genome shotgun (WGS) entry which is preliminary data.</text>
</comment>
<dbReference type="SUPFAM" id="SSF50978">
    <property type="entry name" value="WD40 repeat-like"/>
    <property type="match status" value="1"/>
</dbReference>
<dbReference type="PANTHER" id="PTHR19879:SF9">
    <property type="entry name" value="TRANSCRIPTION INITIATION FACTOR TFIID SUBUNIT 5"/>
    <property type="match status" value="1"/>
</dbReference>
<protein>
    <submittedName>
        <fullName evidence="4">Uncharacterized protein</fullName>
    </submittedName>
</protein>
<dbReference type="PROSITE" id="PS50082">
    <property type="entry name" value="WD_REPEATS_2"/>
    <property type="match status" value="2"/>
</dbReference>
<dbReference type="Pfam" id="PF00400">
    <property type="entry name" value="WD40"/>
    <property type="match status" value="2"/>
</dbReference>
<name>J8ZSR3_EDHAE</name>
<keyword evidence="2" id="KW-0677">Repeat</keyword>
<dbReference type="OrthoDB" id="400at2759"/>
<dbReference type="EMBL" id="AFBI03000059">
    <property type="protein sequence ID" value="EJW02703.1"/>
    <property type="molecule type" value="Genomic_DNA"/>
</dbReference>
<dbReference type="PANTHER" id="PTHR19879">
    <property type="entry name" value="TRANSCRIPTION INITIATION FACTOR TFIID"/>
    <property type="match status" value="1"/>
</dbReference>
<evidence type="ECO:0000256" key="2">
    <source>
        <dbReference type="ARBA" id="ARBA00022737"/>
    </source>
</evidence>
<evidence type="ECO:0000256" key="1">
    <source>
        <dbReference type="ARBA" id="ARBA00022574"/>
    </source>
</evidence>
<reference evidence="4 5" key="1">
    <citation type="submission" date="2011-08" db="EMBL/GenBank/DDBJ databases">
        <authorList>
            <person name="Liu Z.J."/>
            <person name="Shi F.L."/>
            <person name="Lu J.Q."/>
            <person name="Li M."/>
            <person name="Wang Z.L."/>
        </authorList>
    </citation>
    <scope>NUCLEOTIDE SEQUENCE [LARGE SCALE GENOMIC DNA]</scope>
    <source>
        <strain evidence="4 5">USNM 41457</strain>
    </source>
</reference>
<accession>J8ZSR3</accession>
<organism evidence="4 5">
    <name type="scientific">Edhazardia aedis (strain USNM 41457)</name>
    <name type="common">Microsporidian parasite</name>
    <dbReference type="NCBI Taxonomy" id="1003232"/>
    <lineage>
        <taxon>Eukaryota</taxon>
        <taxon>Fungi</taxon>
        <taxon>Fungi incertae sedis</taxon>
        <taxon>Microsporidia</taxon>
        <taxon>Edhazardia</taxon>
    </lineage>
</organism>
<dbReference type="InterPro" id="IPR015943">
    <property type="entry name" value="WD40/YVTN_repeat-like_dom_sf"/>
</dbReference>